<organism evidence="1 2">
    <name type="scientific">Klebsiella pneumoniae 30684/NJST258_2</name>
    <dbReference type="NCBI Taxonomy" id="1420013"/>
    <lineage>
        <taxon>Bacteria</taxon>
        <taxon>Pseudomonadati</taxon>
        <taxon>Pseudomonadota</taxon>
        <taxon>Gammaproteobacteria</taxon>
        <taxon>Enterobacterales</taxon>
        <taxon>Enterobacteriaceae</taxon>
        <taxon>Klebsiella/Raoultella group</taxon>
        <taxon>Klebsiella</taxon>
        <taxon>Klebsiella pneumoniae complex</taxon>
    </lineage>
</organism>
<evidence type="ECO:0000313" key="2">
    <source>
        <dbReference type="Proteomes" id="UP000019586"/>
    </source>
</evidence>
<dbReference type="EMBL" id="CP006918">
    <property type="protein sequence ID" value="AHM81179.1"/>
    <property type="molecule type" value="Genomic_DNA"/>
</dbReference>
<dbReference type="Proteomes" id="UP000019586">
    <property type="component" value="Chromosome"/>
</dbReference>
<reference evidence="1 2" key="1">
    <citation type="journal article" date="2014" name="Proc. Natl. Acad. Sci. U.S.A.">
        <title>Molecular dissection of the evolution of carbapenem-resistant multilocus sequence type 258 Klebsiella pneumoniae.</title>
        <authorList>
            <person name="Deleo F.R."/>
            <person name="Chen L."/>
            <person name="Porcella S.F."/>
            <person name="Martens C.A."/>
            <person name="Kobayashi S.D."/>
            <person name="Porter A.R."/>
            <person name="Chavda K.D."/>
            <person name="Jacobs M.R."/>
            <person name="Mathema B."/>
            <person name="Olsen R.J."/>
            <person name="Bonomo R.A."/>
            <person name="Musser J.M."/>
            <person name="Kreiswirth B.N."/>
        </authorList>
    </citation>
    <scope>NUCLEOTIDE SEQUENCE [LARGE SCALE GENOMIC DNA]</scope>
    <source>
        <strain evidence="1">30684/NJST258_2</strain>
    </source>
</reference>
<gene>
    <name evidence="1" type="ORF">KPNJ2_04399</name>
</gene>
<protein>
    <submittedName>
        <fullName evidence="1">Uncharacterized protein</fullName>
    </submittedName>
</protein>
<proteinExistence type="predicted"/>
<sequence>MILFIKIKSKNGAIHTAIHIGGRVHFSYELNNRKKLFLGKTVHTVHQALLYLIFK</sequence>
<evidence type="ECO:0000313" key="1">
    <source>
        <dbReference type="EMBL" id="AHM81179.1"/>
    </source>
</evidence>
<name>W8UMT4_KLEPN</name>
<dbReference type="AlphaFoldDB" id="W8UMT4"/>
<accession>W8UMT4</accession>
<dbReference type="HOGENOM" id="CLU_3026298_0_0_6"/>
<dbReference type="KEGG" id="kps:KPNJ2_04399"/>